<dbReference type="RefSeq" id="WP_184366720.1">
    <property type="nucleotide sequence ID" value="NZ_BAAAKM010000055.1"/>
</dbReference>
<evidence type="ECO:0000256" key="2">
    <source>
        <dbReference type="ARBA" id="ARBA00022898"/>
    </source>
</evidence>
<dbReference type="Gene3D" id="3.90.1150.10">
    <property type="entry name" value="Aspartate Aminotransferase, domain 1"/>
    <property type="match status" value="1"/>
</dbReference>
<name>A0A840WTQ8_9ACTN</name>
<dbReference type="GO" id="GO:0008483">
    <property type="term" value="F:transaminase activity"/>
    <property type="evidence" value="ECO:0007669"/>
    <property type="project" value="InterPro"/>
</dbReference>
<organism evidence="4 5">
    <name type="scientific">Nocardiopsis metallicus</name>
    <dbReference type="NCBI Taxonomy" id="179819"/>
    <lineage>
        <taxon>Bacteria</taxon>
        <taxon>Bacillati</taxon>
        <taxon>Actinomycetota</taxon>
        <taxon>Actinomycetes</taxon>
        <taxon>Streptosporangiales</taxon>
        <taxon>Nocardiopsidaceae</taxon>
        <taxon>Nocardiopsis</taxon>
    </lineage>
</organism>
<sequence>MSETPQALWPYLMPPSAHGDDKLCSVSAGGHRIRFADGRELLDGSSGLWNTNLGYGNTAIADAIAEAARDASYLSAFRYENSYARRAAEDLVEVTGPDHYSRVLFSSSGGAANDVALKVARHYHVLIGRPRRNLVVSMRGSFHGLTFGGFALTGEDLGQRVYGVDQRLIRHVSPNEITELNTLMSRSASQIAAVVVEPVLGTGTVPLSEEYVAELLRLRAEHGFLLIADEVATGFGRTGTFFASQRWPEQPDLLLTSKGLTNGTCPASAVIASRRVADTFAEHDAVLGHAETQGGSPVPCAAISATIGEMRRLDAVAAGQALGESLAAGLDALVAEVPQATGVTGVGCFRTVEVVGPDGCALAPDQVASLVAAIRTAGAIVHPGPGGVQLIPALTYDEADLAELLHCVRRGIITHHEALVSNAFESVTV</sequence>
<evidence type="ECO:0000313" key="5">
    <source>
        <dbReference type="Proteomes" id="UP000579647"/>
    </source>
</evidence>
<evidence type="ECO:0008006" key="6">
    <source>
        <dbReference type="Google" id="ProtNLM"/>
    </source>
</evidence>
<dbReference type="InterPro" id="IPR049691">
    <property type="entry name" value="Daptide_aminotransferase"/>
</dbReference>
<dbReference type="Gene3D" id="3.40.640.10">
    <property type="entry name" value="Type I PLP-dependent aspartate aminotransferase-like (Major domain)"/>
    <property type="match status" value="1"/>
</dbReference>
<dbReference type="Proteomes" id="UP000579647">
    <property type="component" value="Unassembled WGS sequence"/>
</dbReference>
<dbReference type="SUPFAM" id="SSF53383">
    <property type="entry name" value="PLP-dependent transferases"/>
    <property type="match status" value="1"/>
</dbReference>
<dbReference type="PANTHER" id="PTHR43094">
    <property type="entry name" value="AMINOTRANSFERASE"/>
    <property type="match status" value="1"/>
</dbReference>
<dbReference type="InterPro" id="IPR015424">
    <property type="entry name" value="PyrdxlP-dep_Trfase"/>
</dbReference>
<dbReference type="InterPro" id="IPR049704">
    <property type="entry name" value="Aminotrans_3_PPA_site"/>
</dbReference>
<dbReference type="Pfam" id="PF00202">
    <property type="entry name" value="Aminotran_3"/>
    <property type="match status" value="1"/>
</dbReference>
<evidence type="ECO:0000313" key="4">
    <source>
        <dbReference type="EMBL" id="MBB5493528.1"/>
    </source>
</evidence>
<reference evidence="4 5" key="1">
    <citation type="submission" date="2020-08" db="EMBL/GenBank/DDBJ databases">
        <title>Sequencing the genomes of 1000 actinobacteria strains.</title>
        <authorList>
            <person name="Klenk H.-P."/>
        </authorList>
    </citation>
    <scope>NUCLEOTIDE SEQUENCE [LARGE SCALE GENOMIC DNA]</scope>
    <source>
        <strain evidence="4 5">DSM 44598</strain>
    </source>
</reference>
<dbReference type="AlphaFoldDB" id="A0A840WTQ8"/>
<dbReference type="EMBL" id="JACHDO010000001">
    <property type="protein sequence ID" value="MBB5493528.1"/>
    <property type="molecule type" value="Genomic_DNA"/>
</dbReference>
<dbReference type="InterPro" id="IPR005814">
    <property type="entry name" value="Aminotrans_3"/>
</dbReference>
<accession>A0A840WTQ8</accession>
<comment type="similarity">
    <text evidence="1 3">Belongs to the class-III pyridoxal-phosphate-dependent aminotransferase family.</text>
</comment>
<dbReference type="PIRSF" id="PIRSF000521">
    <property type="entry name" value="Transaminase_4ab_Lys_Orn"/>
    <property type="match status" value="1"/>
</dbReference>
<dbReference type="GO" id="GO:0030170">
    <property type="term" value="F:pyridoxal phosphate binding"/>
    <property type="evidence" value="ECO:0007669"/>
    <property type="project" value="InterPro"/>
</dbReference>
<dbReference type="InterPro" id="IPR015421">
    <property type="entry name" value="PyrdxlP-dep_Trfase_major"/>
</dbReference>
<keyword evidence="5" id="KW-1185">Reference proteome</keyword>
<evidence type="ECO:0000256" key="1">
    <source>
        <dbReference type="ARBA" id="ARBA00008954"/>
    </source>
</evidence>
<dbReference type="InterPro" id="IPR015422">
    <property type="entry name" value="PyrdxlP-dep_Trfase_small"/>
</dbReference>
<comment type="caution">
    <text evidence="4">The sequence shown here is derived from an EMBL/GenBank/DDBJ whole genome shotgun (WGS) entry which is preliminary data.</text>
</comment>
<protein>
    <recommendedName>
        <fullName evidence="6">Aminotransferase</fullName>
    </recommendedName>
</protein>
<evidence type="ECO:0000256" key="3">
    <source>
        <dbReference type="RuleBase" id="RU003560"/>
    </source>
</evidence>
<proteinExistence type="inferred from homology"/>
<gene>
    <name evidence="4" type="ORF">HNR07_004665</name>
</gene>
<dbReference type="PANTHER" id="PTHR43094:SF1">
    <property type="entry name" value="AMINOTRANSFERASE CLASS-III"/>
    <property type="match status" value="1"/>
</dbReference>
<dbReference type="NCBIfam" id="NF041821">
    <property type="entry name" value="daptide_amino"/>
    <property type="match status" value="1"/>
</dbReference>
<dbReference type="PROSITE" id="PS00600">
    <property type="entry name" value="AA_TRANSFER_CLASS_3"/>
    <property type="match status" value="1"/>
</dbReference>
<keyword evidence="2 3" id="KW-0663">Pyridoxal phosphate</keyword>